<dbReference type="GO" id="GO:0005198">
    <property type="term" value="F:structural molecule activity"/>
    <property type="evidence" value="ECO:0007669"/>
    <property type="project" value="InterPro"/>
</dbReference>
<dbReference type="PRINTS" id="PR00235">
    <property type="entry name" value="HSVCAPSIDMCP"/>
</dbReference>
<sequence length="210" mass="22897">MGTILPSQPSGLDHGQQSVCEFIATPVSVDINYFRAPCNPRGRASGSAYAGEGDNDIRDVMYDHSQGDPSYPFRATNNPWASQEQSYGDRLFNGKYNLSGASQIYSPCYKFFTPAEVEGKRKCLLKMVLEAGSALAMFPGDTETQFKRPRGSTELTEDPCGLFQEAYPILCSTDQALLRTVGTSDIGGAETHLAQYLIRDASPIKGCLPM</sequence>
<organism evidence="1">
    <name type="scientific">anatid alphaherpesvirus 1</name>
    <dbReference type="NCBI Taxonomy" id="104388"/>
    <lineage>
        <taxon>Viruses</taxon>
        <taxon>Duplodnaviria</taxon>
        <taxon>Heunggongvirae</taxon>
        <taxon>Peploviricota</taxon>
        <taxon>Herviviricetes</taxon>
        <taxon>Herpesvirales</taxon>
        <taxon>Orthoherpesviridae</taxon>
        <taxon>Alphaherpesvirinae</taxon>
        <taxon>Mardivirus</taxon>
        <taxon>Mardivirus anatidalpha1</taxon>
    </lineage>
</organism>
<name>A4GRI9_9ALPH</name>
<dbReference type="EMBL" id="EF417996">
    <property type="protein sequence ID" value="ABO26205.1"/>
    <property type="molecule type" value="Genomic_DNA"/>
</dbReference>
<dbReference type="GO" id="GO:0019028">
    <property type="term" value="C:viral capsid"/>
    <property type="evidence" value="ECO:0007669"/>
    <property type="project" value="InterPro"/>
</dbReference>
<evidence type="ECO:0000313" key="1">
    <source>
        <dbReference type="EMBL" id="ABO26205.1"/>
    </source>
</evidence>
<dbReference type="Pfam" id="PF03122">
    <property type="entry name" value="Herpes_MCP"/>
    <property type="match status" value="1"/>
</dbReference>
<protein>
    <submittedName>
        <fullName evidence="1">UL19-like</fullName>
    </submittedName>
</protein>
<dbReference type="InterPro" id="IPR000912">
    <property type="entry name" value="Herpes_MCP"/>
</dbReference>
<reference evidence="1" key="1">
    <citation type="submission" date="2007-02" db="EMBL/GenBank/DDBJ databases">
        <title>Sequence analysis of a 41-kb segment of the duck enteritis virus genome.</title>
        <authorList>
            <person name="Li Y.F."/>
            <person name="Huang B."/>
        </authorList>
    </citation>
    <scope>NUCLEOTIDE SEQUENCE</scope>
    <source>
        <strain evidence="1">VAC</strain>
    </source>
</reference>
<accession>A4GRI9</accession>
<proteinExistence type="predicted"/>